<dbReference type="OrthoDB" id="541276at2759"/>
<dbReference type="InterPro" id="IPR017441">
    <property type="entry name" value="Protein_kinase_ATP_BS"/>
</dbReference>
<dbReference type="GO" id="GO:0000226">
    <property type="term" value="P:microtubule cytoskeleton organization"/>
    <property type="evidence" value="ECO:0007669"/>
    <property type="project" value="TreeGrafter"/>
</dbReference>
<evidence type="ECO:0000259" key="5">
    <source>
        <dbReference type="PROSITE" id="PS50011"/>
    </source>
</evidence>
<dbReference type="PANTHER" id="PTHR24346">
    <property type="entry name" value="MAP/MICROTUBULE AFFINITY-REGULATING KINASE"/>
    <property type="match status" value="1"/>
</dbReference>
<evidence type="ECO:0000313" key="6">
    <source>
        <dbReference type="EMBL" id="ESO94793.1"/>
    </source>
</evidence>
<dbReference type="RefSeq" id="XP_009054534.1">
    <property type="nucleotide sequence ID" value="XM_009056286.1"/>
</dbReference>
<organism evidence="6 7">
    <name type="scientific">Lottia gigantea</name>
    <name type="common">Giant owl limpet</name>
    <dbReference type="NCBI Taxonomy" id="225164"/>
    <lineage>
        <taxon>Eukaryota</taxon>
        <taxon>Metazoa</taxon>
        <taxon>Spiralia</taxon>
        <taxon>Lophotrochozoa</taxon>
        <taxon>Mollusca</taxon>
        <taxon>Gastropoda</taxon>
        <taxon>Patellogastropoda</taxon>
        <taxon>Lottioidea</taxon>
        <taxon>Lottiidae</taxon>
        <taxon>Lottia</taxon>
    </lineage>
</organism>
<dbReference type="Pfam" id="PF00069">
    <property type="entry name" value="Pkinase"/>
    <property type="match status" value="1"/>
</dbReference>
<keyword evidence="7" id="KW-1185">Reference proteome</keyword>
<dbReference type="InterPro" id="IPR000719">
    <property type="entry name" value="Prot_kinase_dom"/>
</dbReference>
<keyword evidence="1 3" id="KW-0547">Nucleotide-binding</keyword>
<accession>V3ZTK1</accession>
<dbReference type="GO" id="GO:0005737">
    <property type="term" value="C:cytoplasm"/>
    <property type="evidence" value="ECO:0007669"/>
    <property type="project" value="TreeGrafter"/>
</dbReference>
<comment type="similarity">
    <text evidence="4">Belongs to the protein kinase superfamily.</text>
</comment>
<evidence type="ECO:0000256" key="4">
    <source>
        <dbReference type="RuleBase" id="RU000304"/>
    </source>
</evidence>
<dbReference type="GO" id="GO:0035556">
    <property type="term" value="P:intracellular signal transduction"/>
    <property type="evidence" value="ECO:0007669"/>
    <property type="project" value="TreeGrafter"/>
</dbReference>
<feature type="domain" description="Protein kinase" evidence="5">
    <location>
        <begin position="41"/>
        <end position="272"/>
    </location>
</feature>
<dbReference type="OMA" id="MDQVREC"/>
<keyword evidence="4" id="KW-0723">Serine/threonine-protein kinase</keyword>
<dbReference type="STRING" id="225164.V3ZTK1"/>
<reference evidence="6 7" key="1">
    <citation type="journal article" date="2013" name="Nature">
        <title>Insights into bilaterian evolution from three spiralian genomes.</title>
        <authorList>
            <person name="Simakov O."/>
            <person name="Marletaz F."/>
            <person name="Cho S.J."/>
            <person name="Edsinger-Gonzales E."/>
            <person name="Havlak P."/>
            <person name="Hellsten U."/>
            <person name="Kuo D.H."/>
            <person name="Larsson T."/>
            <person name="Lv J."/>
            <person name="Arendt D."/>
            <person name="Savage R."/>
            <person name="Osoegawa K."/>
            <person name="de Jong P."/>
            <person name="Grimwood J."/>
            <person name="Chapman J.A."/>
            <person name="Shapiro H."/>
            <person name="Aerts A."/>
            <person name="Otillar R.P."/>
            <person name="Terry A.Y."/>
            <person name="Boore J.L."/>
            <person name="Grigoriev I.V."/>
            <person name="Lindberg D.R."/>
            <person name="Seaver E.C."/>
            <person name="Weisblat D.A."/>
            <person name="Putnam N.H."/>
            <person name="Rokhsar D.S."/>
        </authorList>
    </citation>
    <scope>NUCLEOTIDE SEQUENCE [LARGE SCALE GENOMIC DNA]</scope>
</reference>
<name>V3ZTK1_LOTGI</name>
<sequence length="272" mass="30813">MTEEQYVANIVEFTGGINVKVNEDGIKPEKGTKKSILKFGYVLGATIGTGTYSKVKLCYSKKIHGNVAVKLVPKKTHPEDYTNKFLPREIALLQKLEHPGLVHLIEVFETPNTMYLVMDYMPKGDLLDYVNSVGSLHEADARRLFRQLIDAVSYLHQNKVYHRDIKLDNILIDAQYNIKLSDLGFARFNPRNEQLHTFCGSYPYAPPEVLDGENYSGAEADVWSTGVCLYGMLNGKLPFKDTDYDVLRESMNGCLKFYKRVSRGKGHSYTPT</sequence>
<dbReference type="PROSITE" id="PS00107">
    <property type="entry name" value="PROTEIN_KINASE_ATP"/>
    <property type="match status" value="1"/>
</dbReference>
<evidence type="ECO:0000256" key="2">
    <source>
        <dbReference type="ARBA" id="ARBA00022840"/>
    </source>
</evidence>
<dbReference type="PROSITE" id="PS00108">
    <property type="entry name" value="PROTEIN_KINASE_ST"/>
    <property type="match status" value="1"/>
</dbReference>
<dbReference type="SUPFAM" id="SSF56112">
    <property type="entry name" value="Protein kinase-like (PK-like)"/>
    <property type="match status" value="1"/>
</dbReference>
<dbReference type="InterPro" id="IPR008271">
    <property type="entry name" value="Ser/Thr_kinase_AS"/>
</dbReference>
<proteinExistence type="inferred from homology"/>
<dbReference type="GeneID" id="20231538"/>
<dbReference type="EMBL" id="KB201750">
    <property type="protein sequence ID" value="ESO94793.1"/>
    <property type="molecule type" value="Genomic_DNA"/>
</dbReference>
<dbReference type="HOGENOM" id="CLU_000288_63_0_1"/>
<keyword evidence="4" id="KW-0418">Kinase</keyword>
<evidence type="ECO:0000256" key="3">
    <source>
        <dbReference type="PROSITE-ProRule" id="PRU10141"/>
    </source>
</evidence>
<dbReference type="GO" id="GO:0005524">
    <property type="term" value="F:ATP binding"/>
    <property type="evidence" value="ECO:0007669"/>
    <property type="project" value="UniProtKB-UniRule"/>
</dbReference>
<evidence type="ECO:0000256" key="1">
    <source>
        <dbReference type="ARBA" id="ARBA00022741"/>
    </source>
</evidence>
<dbReference type="AlphaFoldDB" id="V3ZTK1"/>
<dbReference type="GO" id="GO:0050321">
    <property type="term" value="F:tau-protein kinase activity"/>
    <property type="evidence" value="ECO:0007669"/>
    <property type="project" value="TreeGrafter"/>
</dbReference>
<keyword evidence="2 3" id="KW-0067">ATP-binding</keyword>
<dbReference type="Gene3D" id="1.10.510.10">
    <property type="entry name" value="Transferase(Phosphotransferase) domain 1"/>
    <property type="match status" value="1"/>
</dbReference>
<feature type="binding site" evidence="3">
    <location>
        <position position="75"/>
    </location>
    <ligand>
        <name>ATP</name>
        <dbReference type="ChEBI" id="CHEBI:30616"/>
    </ligand>
</feature>
<dbReference type="InterPro" id="IPR011009">
    <property type="entry name" value="Kinase-like_dom_sf"/>
</dbReference>
<evidence type="ECO:0000313" key="7">
    <source>
        <dbReference type="Proteomes" id="UP000030746"/>
    </source>
</evidence>
<dbReference type="SMART" id="SM00220">
    <property type="entry name" value="S_TKc"/>
    <property type="match status" value="1"/>
</dbReference>
<gene>
    <name evidence="6" type="ORF">LOTGIDRAFT_117800</name>
</gene>
<protein>
    <recommendedName>
        <fullName evidence="5">Protein kinase domain-containing protein</fullName>
    </recommendedName>
</protein>
<dbReference type="FunFam" id="1.10.510.10:FF:000571">
    <property type="entry name" value="Maternal embryonic leucine zipper kinase"/>
    <property type="match status" value="1"/>
</dbReference>
<dbReference type="Proteomes" id="UP000030746">
    <property type="component" value="Unassembled WGS sequence"/>
</dbReference>
<keyword evidence="4" id="KW-0808">Transferase</keyword>
<dbReference type="CTD" id="20231538"/>
<dbReference type="KEGG" id="lgi:LOTGIDRAFT_117800"/>
<dbReference type="PANTHER" id="PTHR24346:SF84">
    <property type="entry name" value="TESTIS SPECIFIC SERINE KINASE 5"/>
    <property type="match status" value="1"/>
</dbReference>
<dbReference type="PROSITE" id="PS50011">
    <property type="entry name" value="PROTEIN_KINASE_DOM"/>
    <property type="match status" value="1"/>
</dbReference>